<gene>
    <name evidence="1" type="ORF">CCACVL1_12343</name>
</gene>
<keyword evidence="2" id="KW-1185">Reference proteome</keyword>
<dbReference type="Gramene" id="OMO81621">
    <property type="protein sequence ID" value="OMO81621"/>
    <property type="gene ID" value="CCACVL1_12343"/>
</dbReference>
<sequence length="35" mass="3833">MTTIATSDLQATMCDDSEIDPSSNTRFDIGLNKIK</sequence>
<dbReference type="Proteomes" id="UP000188268">
    <property type="component" value="Unassembled WGS sequence"/>
</dbReference>
<dbReference type="AlphaFoldDB" id="A0A1R3IGJ0"/>
<comment type="caution">
    <text evidence="1">The sequence shown here is derived from an EMBL/GenBank/DDBJ whole genome shotgun (WGS) entry which is preliminary data.</text>
</comment>
<organism evidence="1 2">
    <name type="scientific">Corchorus capsularis</name>
    <name type="common">Jute</name>
    <dbReference type="NCBI Taxonomy" id="210143"/>
    <lineage>
        <taxon>Eukaryota</taxon>
        <taxon>Viridiplantae</taxon>
        <taxon>Streptophyta</taxon>
        <taxon>Embryophyta</taxon>
        <taxon>Tracheophyta</taxon>
        <taxon>Spermatophyta</taxon>
        <taxon>Magnoliopsida</taxon>
        <taxon>eudicotyledons</taxon>
        <taxon>Gunneridae</taxon>
        <taxon>Pentapetalae</taxon>
        <taxon>rosids</taxon>
        <taxon>malvids</taxon>
        <taxon>Malvales</taxon>
        <taxon>Malvaceae</taxon>
        <taxon>Grewioideae</taxon>
        <taxon>Apeibeae</taxon>
        <taxon>Corchorus</taxon>
    </lineage>
</organism>
<accession>A0A1R3IGJ0</accession>
<name>A0A1R3IGJ0_COCAP</name>
<protein>
    <submittedName>
        <fullName evidence="1">Uncharacterized protein</fullName>
    </submittedName>
</protein>
<evidence type="ECO:0000313" key="2">
    <source>
        <dbReference type="Proteomes" id="UP000188268"/>
    </source>
</evidence>
<evidence type="ECO:0000313" key="1">
    <source>
        <dbReference type="EMBL" id="OMO81621.1"/>
    </source>
</evidence>
<proteinExistence type="predicted"/>
<dbReference type="EMBL" id="AWWV01010118">
    <property type="protein sequence ID" value="OMO81621.1"/>
    <property type="molecule type" value="Genomic_DNA"/>
</dbReference>
<reference evidence="1 2" key="1">
    <citation type="submission" date="2013-09" db="EMBL/GenBank/DDBJ databases">
        <title>Corchorus capsularis genome sequencing.</title>
        <authorList>
            <person name="Alam M."/>
            <person name="Haque M.S."/>
            <person name="Islam M.S."/>
            <person name="Emdad E.M."/>
            <person name="Islam M.M."/>
            <person name="Ahmed B."/>
            <person name="Halim A."/>
            <person name="Hossen Q.M.M."/>
            <person name="Hossain M.Z."/>
            <person name="Ahmed R."/>
            <person name="Khan M.M."/>
            <person name="Islam R."/>
            <person name="Rashid M.M."/>
            <person name="Khan S.A."/>
            <person name="Rahman M.S."/>
            <person name="Alam M."/>
        </authorList>
    </citation>
    <scope>NUCLEOTIDE SEQUENCE [LARGE SCALE GENOMIC DNA]</scope>
    <source>
        <strain evidence="2">cv. CVL-1</strain>
        <tissue evidence="1">Whole seedling</tissue>
    </source>
</reference>